<dbReference type="InterPro" id="IPR001584">
    <property type="entry name" value="Integrase_cat-core"/>
</dbReference>
<evidence type="ECO:0000259" key="1">
    <source>
        <dbReference type="PROSITE" id="PS50994"/>
    </source>
</evidence>
<dbReference type="PROSITE" id="PS50994">
    <property type="entry name" value="INTEGRASE"/>
    <property type="match status" value="1"/>
</dbReference>
<dbReference type="GO" id="GO:0003676">
    <property type="term" value="F:nucleic acid binding"/>
    <property type="evidence" value="ECO:0007669"/>
    <property type="project" value="InterPro"/>
</dbReference>
<proteinExistence type="predicted"/>
<dbReference type="PANTHER" id="PTHR48475:SF1">
    <property type="entry name" value="RNASE H TYPE-1 DOMAIN-CONTAINING PROTEIN"/>
    <property type="match status" value="1"/>
</dbReference>
<keyword evidence="2" id="KW-0808">Transferase</keyword>
<dbReference type="PANTHER" id="PTHR48475">
    <property type="entry name" value="RIBONUCLEASE H"/>
    <property type="match status" value="1"/>
</dbReference>
<dbReference type="InterPro" id="IPR036397">
    <property type="entry name" value="RNaseH_sf"/>
</dbReference>
<evidence type="ECO:0000313" key="3">
    <source>
        <dbReference type="Proteomes" id="UP000325315"/>
    </source>
</evidence>
<keyword evidence="2" id="KW-0695">RNA-directed DNA polymerase</keyword>
<dbReference type="GO" id="GO:0015074">
    <property type="term" value="P:DNA integration"/>
    <property type="evidence" value="ECO:0007669"/>
    <property type="project" value="InterPro"/>
</dbReference>
<reference evidence="3" key="1">
    <citation type="journal article" date="2019" name="Plant Biotechnol. J.">
        <title>Genome sequencing of the Australian wild diploid species Gossypium australe highlights disease resistance and delayed gland morphogenesis.</title>
        <authorList>
            <person name="Cai Y."/>
            <person name="Cai X."/>
            <person name="Wang Q."/>
            <person name="Wang P."/>
            <person name="Zhang Y."/>
            <person name="Cai C."/>
            <person name="Xu Y."/>
            <person name="Wang K."/>
            <person name="Zhou Z."/>
            <person name="Wang C."/>
            <person name="Geng S."/>
            <person name="Li B."/>
            <person name="Dong Q."/>
            <person name="Hou Y."/>
            <person name="Wang H."/>
            <person name="Ai P."/>
            <person name="Liu Z."/>
            <person name="Yi F."/>
            <person name="Sun M."/>
            <person name="An G."/>
            <person name="Cheng J."/>
            <person name="Zhang Y."/>
            <person name="Shi Q."/>
            <person name="Xie Y."/>
            <person name="Shi X."/>
            <person name="Chang Y."/>
            <person name="Huang F."/>
            <person name="Chen Y."/>
            <person name="Hong S."/>
            <person name="Mi L."/>
            <person name="Sun Q."/>
            <person name="Zhang L."/>
            <person name="Zhou B."/>
            <person name="Peng R."/>
            <person name="Zhang X."/>
            <person name="Liu F."/>
        </authorList>
    </citation>
    <scope>NUCLEOTIDE SEQUENCE [LARGE SCALE GENOMIC DNA]</scope>
    <source>
        <strain evidence="3">cv. PA1801</strain>
    </source>
</reference>
<evidence type="ECO:0000313" key="2">
    <source>
        <dbReference type="EMBL" id="KAA3466551.1"/>
    </source>
</evidence>
<name>A0A5B6VC20_9ROSI</name>
<dbReference type="GO" id="GO:0003964">
    <property type="term" value="F:RNA-directed DNA polymerase activity"/>
    <property type="evidence" value="ECO:0007669"/>
    <property type="project" value="UniProtKB-KW"/>
</dbReference>
<keyword evidence="2" id="KW-0548">Nucleotidyltransferase</keyword>
<dbReference type="Gene3D" id="3.30.420.10">
    <property type="entry name" value="Ribonuclease H-like superfamily/Ribonuclease H"/>
    <property type="match status" value="1"/>
</dbReference>
<gene>
    <name evidence="2" type="ORF">EPI10_001636</name>
</gene>
<sequence>MPERIVSDNALNLNNNTISEVCSQFKIKHHNSSRYRLKMNGAVEAANKNMKKIHEKLSFALYAYRTSVKTSTGATSFSLIQSRYDQLNLIEEKRIRAIRHGQIEFHDGDLVLKRILPIQMDFKEKWTPNWTRAYMVKKAFSRRALILAEIDGRDLPNPANSDSIKRRFT</sequence>
<dbReference type="InterPro" id="IPR012337">
    <property type="entry name" value="RNaseH-like_sf"/>
</dbReference>
<organism evidence="2 3">
    <name type="scientific">Gossypium australe</name>
    <dbReference type="NCBI Taxonomy" id="47621"/>
    <lineage>
        <taxon>Eukaryota</taxon>
        <taxon>Viridiplantae</taxon>
        <taxon>Streptophyta</taxon>
        <taxon>Embryophyta</taxon>
        <taxon>Tracheophyta</taxon>
        <taxon>Spermatophyta</taxon>
        <taxon>Magnoliopsida</taxon>
        <taxon>eudicotyledons</taxon>
        <taxon>Gunneridae</taxon>
        <taxon>Pentapetalae</taxon>
        <taxon>rosids</taxon>
        <taxon>malvids</taxon>
        <taxon>Malvales</taxon>
        <taxon>Malvaceae</taxon>
        <taxon>Malvoideae</taxon>
        <taxon>Gossypium</taxon>
    </lineage>
</organism>
<accession>A0A5B6VC20</accession>
<dbReference type="SUPFAM" id="SSF53098">
    <property type="entry name" value="Ribonuclease H-like"/>
    <property type="match status" value="1"/>
</dbReference>
<dbReference type="EMBL" id="SMMG02000007">
    <property type="protein sequence ID" value="KAA3466551.1"/>
    <property type="molecule type" value="Genomic_DNA"/>
</dbReference>
<protein>
    <submittedName>
        <fullName evidence="2">RNA-directed DNA polymerase (Reverse transcriptase), Ribonuclease H</fullName>
    </submittedName>
</protein>
<dbReference type="AlphaFoldDB" id="A0A5B6VC20"/>
<feature type="domain" description="Integrase catalytic" evidence="1">
    <location>
        <begin position="1"/>
        <end position="110"/>
    </location>
</feature>
<dbReference type="Proteomes" id="UP000325315">
    <property type="component" value="Unassembled WGS sequence"/>
</dbReference>
<comment type="caution">
    <text evidence="2">The sequence shown here is derived from an EMBL/GenBank/DDBJ whole genome shotgun (WGS) entry which is preliminary data.</text>
</comment>
<keyword evidence="3" id="KW-1185">Reference proteome</keyword>